<dbReference type="PANTHER" id="PTHR39601">
    <property type="entry name" value="CHORIOGENIN HMINOR"/>
    <property type="match status" value="1"/>
</dbReference>
<keyword evidence="5" id="KW-1185">Reference proteome</keyword>
<dbReference type="Proteomes" id="UP000825890">
    <property type="component" value="Unassembled WGS sequence"/>
</dbReference>
<name>A0A9P3L1R2_9PEZI</name>
<keyword evidence="2" id="KW-0812">Transmembrane</keyword>
<feature type="compositionally biased region" description="Polar residues" evidence="1">
    <location>
        <begin position="389"/>
        <end position="400"/>
    </location>
</feature>
<evidence type="ECO:0000256" key="2">
    <source>
        <dbReference type="SAM" id="Phobius"/>
    </source>
</evidence>
<feature type="region of interest" description="Disordered" evidence="1">
    <location>
        <begin position="97"/>
        <end position="116"/>
    </location>
</feature>
<organism evidence="4 5">
    <name type="scientific">Cercospora kikuchii</name>
    <dbReference type="NCBI Taxonomy" id="84275"/>
    <lineage>
        <taxon>Eukaryota</taxon>
        <taxon>Fungi</taxon>
        <taxon>Dikarya</taxon>
        <taxon>Ascomycota</taxon>
        <taxon>Pezizomycotina</taxon>
        <taxon>Dothideomycetes</taxon>
        <taxon>Dothideomycetidae</taxon>
        <taxon>Mycosphaerellales</taxon>
        <taxon>Mycosphaerellaceae</taxon>
        <taxon>Cercospora</taxon>
    </lineage>
</organism>
<dbReference type="PANTHER" id="PTHR39601:SF1">
    <property type="entry name" value="CHORIOGENIN HMINOR"/>
    <property type="match status" value="1"/>
</dbReference>
<evidence type="ECO:0000259" key="3">
    <source>
        <dbReference type="Pfam" id="PF26013"/>
    </source>
</evidence>
<feature type="compositionally biased region" description="Low complexity" evidence="1">
    <location>
        <begin position="806"/>
        <end position="817"/>
    </location>
</feature>
<comment type="caution">
    <text evidence="4">The sequence shown here is derived from an EMBL/GenBank/DDBJ whole genome shotgun (WGS) entry which is preliminary data.</text>
</comment>
<keyword evidence="2" id="KW-0472">Membrane</keyword>
<dbReference type="OrthoDB" id="4114825at2759"/>
<evidence type="ECO:0000313" key="5">
    <source>
        <dbReference type="Proteomes" id="UP000825890"/>
    </source>
</evidence>
<feature type="region of interest" description="Disordered" evidence="1">
    <location>
        <begin position="606"/>
        <end position="628"/>
    </location>
</feature>
<feature type="compositionally biased region" description="Polar residues" evidence="1">
    <location>
        <begin position="618"/>
        <end position="628"/>
    </location>
</feature>
<dbReference type="GeneID" id="68298025"/>
<reference evidence="4 5" key="1">
    <citation type="submission" date="2021-01" db="EMBL/GenBank/DDBJ databases">
        <title>Cercospora kikuchii MAFF 305040 whole genome shotgun sequence.</title>
        <authorList>
            <person name="Kashiwa T."/>
            <person name="Suzuki T."/>
        </authorList>
    </citation>
    <scope>NUCLEOTIDE SEQUENCE [LARGE SCALE GENOMIC DNA]</scope>
    <source>
        <strain evidence="4 5">MAFF 305040</strain>
    </source>
</reference>
<protein>
    <recommendedName>
        <fullName evidence="3">DUF8004 domain-containing protein</fullName>
    </recommendedName>
</protein>
<feature type="domain" description="DUF8004" evidence="3">
    <location>
        <begin position="187"/>
        <end position="278"/>
    </location>
</feature>
<keyword evidence="2" id="KW-1133">Transmembrane helix</keyword>
<evidence type="ECO:0000256" key="1">
    <source>
        <dbReference type="SAM" id="MobiDB-lite"/>
    </source>
</evidence>
<feature type="compositionally biased region" description="Polar residues" evidence="1">
    <location>
        <begin position="717"/>
        <end position="729"/>
    </location>
</feature>
<dbReference type="AlphaFoldDB" id="A0A9P3L1R2"/>
<evidence type="ECO:0000313" key="4">
    <source>
        <dbReference type="EMBL" id="GIZ49420.1"/>
    </source>
</evidence>
<feature type="region of interest" description="Disordered" evidence="1">
    <location>
        <begin position="806"/>
        <end position="828"/>
    </location>
</feature>
<accession>A0A9P3L1R2</accession>
<proteinExistence type="predicted"/>
<feature type="region of interest" description="Disordered" evidence="1">
    <location>
        <begin position="700"/>
        <end position="729"/>
    </location>
</feature>
<dbReference type="EMBL" id="BOLY01000009">
    <property type="protein sequence ID" value="GIZ49420.1"/>
    <property type="molecule type" value="Genomic_DNA"/>
</dbReference>
<dbReference type="InterPro" id="IPR058317">
    <property type="entry name" value="DUF8004"/>
</dbReference>
<feature type="compositionally biased region" description="Basic residues" evidence="1">
    <location>
        <begin position="700"/>
        <end position="710"/>
    </location>
</feature>
<feature type="transmembrane region" description="Helical" evidence="2">
    <location>
        <begin position="151"/>
        <end position="173"/>
    </location>
</feature>
<gene>
    <name evidence="4" type="ORF">CKM354_001245000</name>
</gene>
<dbReference type="Pfam" id="PF26013">
    <property type="entry name" value="DUF8004"/>
    <property type="match status" value="1"/>
</dbReference>
<feature type="compositionally biased region" description="Polar residues" evidence="1">
    <location>
        <begin position="409"/>
        <end position="437"/>
    </location>
</feature>
<dbReference type="RefSeq" id="XP_044663907.1">
    <property type="nucleotide sequence ID" value="XM_044807972.1"/>
</dbReference>
<feature type="region of interest" description="Disordered" evidence="1">
    <location>
        <begin position="389"/>
        <end position="437"/>
    </location>
</feature>
<sequence>MAMQREPYVRSFTLDSVPTINSRGEVQHIGRFDGINNKTEHWDHLRKDEELWFQDADCLVHFYAANTSRRGPSLRVPLKVVEQTKSRFLLEQCLHRPTPASPITSEDDNSDSGYSGSVNGSQHGCFELHIPSPPYPTRQQAHSFHLTTRNFFAFLLGVPLVGSTLGSALTQLWHRLQLWQVDDACESKFHTYCEEQGYRNYVENPDYAAASLYFAEQTKARELWSETFTHCVGMYERLVHSEDYAQLCDGTKDMLARSAIAMKAHIVGVTESLGTFLEEDLGPDKLGLSKQLRDHLDRFRTTLHLFYVHEINGYFPPDANDPWGKRLWHGMYNDFHNLYIYLADTKSTDEYASILGSQGGLCVAQNLNAFDRRHGFAALPYTMPLLPEQQKSTQSWTTGPRRTFGSLRVSRSNTNSPPKSSPRQALSKASNQSDSSVTSNRLVQEYIRFENLKDEEKLPATEARKVRWILVYSVLQLLISITKAPAEVRHTQGTTYPLCVLDPACPAWPEDHLTVPRPEQHHAAQYLAAVEEVRKSFEEDRISIHPDCEASCAADYFSMNALPKNDPSPPSTTPAVPPLRRSLTLSRTASIRSSVSTLHRSVVGSLARRNSSRRNSILAPSTKSPTQGTFCETLHELQGSEVGESSPVDSIMNVDSKFDEAKAAPFEQPQSKWTDAPALEMQQLSLTESAVPMRKLRHTNGMQRHKRIKSRSGPVNCGNSLSEDASDSNAPMDLPQKLASDLSTFAGFHFDFDIAQKTAESDRQKSAVPQAVYHESTPGKWANINVGCYQPTGQFTRKNRVASDTSLASMASNSSSNYPEDSLQADDIEEEDVRGRGRVRGLGRRQHLAFVHVR</sequence>